<dbReference type="Proteomes" id="UP000238350">
    <property type="component" value="Unassembled WGS sequence"/>
</dbReference>
<dbReference type="PANTHER" id="PTHR12561:SF3">
    <property type="entry name" value="LIPOYLTRANSFERASE 1, MITOCHONDRIAL"/>
    <property type="match status" value="1"/>
</dbReference>
<comment type="function">
    <text evidence="1">Catalyzes both the ATP-dependent activation of exogenously supplied lipoate to lipoyl-AMP and the transfer of the activated lipoyl onto the lipoyl domains of lipoate-dependent enzymes.</text>
</comment>
<dbReference type="AlphaFoldDB" id="A0A2T0FGL0"/>
<dbReference type="STRING" id="45607.A0A2T0FGL0"/>
<dbReference type="EMBL" id="NDIQ01000001">
    <property type="protein sequence ID" value="PRT54126.1"/>
    <property type="molecule type" value="Genomic_DNA"/>
</dbReference>
<dbReference type="Pfam" id="PF21948">
    <property type="entry name" value="LplA-B_cat"/>
    <property type="match status" value="1"/>
</dbReference>
<gene>
    <name evidence="6" type="ORF">B9G98_01746</name>
</gene>
<keyword evidence="7" id="KW-1185">Reference proteome</keyword>
<dbReference type="GO" id="GO:0009249">
    <property type="term" value="P:protein lipoylation"/>
    <property type="evidence" value="ECO:0007669"/>
    <property type="project" value="InterPro"/>
</dbReference>
<dbReference type="PANTHER" id="PTHR12561">
    <property type="entry name" value="LIPOATE-PROTEIN LIGASE"/>
    <property type="match status" value="1"/>
</dbReference>
<dbReference type="GO" id="GO:0016874">
    <property type="term" value="F:ligase activity"/>
    <property type="evidence" value="ECO:0007669"/>
    <property type="project" value="UniProtKB-KW"/>
</dbReference>
<protein>
    <recommendedName>
        <fullName evidence="4">Putative lipoate-protein ligase A</fullName>
    </recommendedName>
</protein>
<dbReference type="PROSITE" id="PS51733">
    <property type="entry name" value="BPL_LPL_CATALYTIC"/>
    <property type="match status" value="1"/>
</dbReference>
<dbReference type="UniPathway" id="UPA00537">
    <property type="reaction ID" value="UER00595"/>
</dbReference>
<evidence type="ECO:0000256" key="1">
    <source>
        <dbReference type="ARBA" id="ARBA00003253"/>
    </source>
</evidence>
<accession>A0A2T0FGL0</accession>
<feature type="domain" description="BPL/LPL catalytic" evidence="5">
    <location>
        <begin position="27"/>
        <end position="204"/>
    </location>
</feature>
<dbReference type="OrthoDB" id="201621at2759"/>
<dbReference type="Gene3D" id="3.30.930.10">
    <property type="entry name" value="Bira Bifunctional Protein, Domain 2"/>
    <property type="match status" value="1"/>
</dbReference>
<dbReference type="GeneID" id="36515495"/>
<dbReference type="GO" id="GO:0005739">
    <property type="term" value="C:mitochondrion"/>
    <property type="evidence" value="ECO:0007669"/>
    <property type="project" value="TreeGrafter"/>
</dbReference>
<evidence type="ECO:0000256" key="3">
    <source>
        <dbReference type="ARBA" id="ARBA00008242"/>
    </source>
</evidence>
<evidence type="ECO:0000313" key="7">
    <source>
        <dbReference type="Proteomes" id="UP000238350"/>
    </source>
</evidence>
<dbReference type="InterPro" id="IPR004562">
    <property type="entry name" value="LipoylTrfase_LipoateP_Ligase"/>
</dbReference>
<comment type="similarity">
    <text evidence="3">Belongs to the LplA family.</text>
</comment>
<dbReference type="GO" id="GO:0017118">
    <property type="term" value="F:lipoyltransferase activity"/>
    <property type="evidence" value="ECO:0007669"/>
    <property type="project" value="TreeGrafter"/>
</dbReference>
<evidence type="ECO:0000313" key="6">
    <source>
        <dbReference type="EMBL" id="PRT54126.1"/>
    </source>
</evidence>
<proteinExistence type="inferred from homology"/>
<organism evidence="6 7">
    <name type="scientific">Wickerhamiella sorbophila</name>
    <dbReference type="NCBI Taxonomy" id="45607"/>
    <lineage>
        <taxon>Eukaryota</taxon>
        <taxon>Fungi</taxon>
        <taxon>Dikarya</taxon>
        <taxon>Ascomycota</taxon>
        <taxon>Saccharomycotina</taxon>
        <taxon>Dipodascomycetes</taxon>
        <taxon>Dipodascales</taxon>
        <taxon>Trichomonascaceae</taxon>
        <taxon>Wickerhamiella</taxon>
    </lineage>
</organism>
<evidence type="ECO:0000256" key="4">
    <source>
        <dbReference type="ARBA" id="ARBA00015925"/>
    </source>
</evidence>
<evidence type="ECO:0000256" key="2">
    <source>
        <dbReference type="ARBA" id="ARBA00005085"/>
    </source>
</evidence>
<sequence length="235" mass="26458">MDRIVVSRSLNPYVNLAIETVLFKSSPSARNLLFLYVNKPCVVLGRNQNPWKEINLPAAFRHNVPVIRRRSGGGTVVHDEGNVNFCVQTSRGDFSRTKHIEMIVTALRAKGQSLEINERHDIINASNQKVSGSSYKIERERAYHHATMLLNADLPRIRAVLHRTSDLGTISGLGTDSVPSPIANCGISRQLYMDTWIEAFQQHYTPVEPEFVDEKTVLELSSVQEEIAALKSWHL</sequence>
<name>A0A2T0FGL0_9ASCO</name>
<dbReference type="SUPFAM" id="SSF55681">
    <property type="entry name" value="Class II aaRS and biotin synthetases"/>
    <property type="match status" value="1"/>
</dbReference>
<reference evidence="6 7" key="1">
    <citation type="submission" date="2017-04" db="EMBL/GenBank/DDBJ databases">
        <title>Genome sequencing of [Candida] sorbophila.</title>
        <authorList>
            <person name="Ahn J.O."/>
        </authorList>
    </citation>
    <scope>NUCLEOTIDE SEQUENCE [LARGE SCALE GENOMIC DNA]</scope>
    <source>
        <strain evidence="6 7">DS02</strain>
    </source>
</reference>
<dbReference type="CDD" id="cd16443">
    <property type="entry name" value="LplA"/>
    <property type="match status" value="1"/>
</dbReference>
<dbReference type="RefSeq" id="XP_024664072.1">
    <property type="nucleotide sequence ID" value="XM_024808304.1"/>
</dbReference>
<evidence type="ECO:0000259" key="5">
    <source>
        <dbReference type="PROSITE" id="PS51733"/>
    </source>
</evidence>
<dbReference type="InterPro" id="IPR004143">
    <property type="entry name" value="BPL_LPL_catalytic"/>
</dbReference>
<keyword evidence="6" id="KW-0436">Ligase</keyword>
<comment type="pathway">
    <text evidence="2">Protein modification; protein lipoylation via exogenous pathway; protein N(6)-(lipoyl)lysine from lipoate: step 2/2.</text>
</comment>
<dbReference type="InterPro" id="IPR045864">
    <property type="entry name" value="aa-tRNA-synth_II/BPL/LPL"/>
</dbReference>
<comment type="caution">
    <text evidence="6">The sequence shown here is derived from an EMBL/GenBank/DDBJ whole genome shotgun (WGS) entry which is preliminary data.</text>
</comment>